<dbReference type="Proteomes" id="UP001209229">
    <property type="component" value="Unassembled WGS sequence"/>
</dbReference>
<dbReference type="Pfam" id="PF20434">
    <property type="entry name" value="BD-FAE"/>
    <property type="match status" value="1"/>
</dbReference>
<dbReference type="AlphaFoldDB" id="A0AAE3M6F2"/>
<dbReference type="SUPFAM" id="SSF53474">
    <property type="entry name" value="alpha/beta-Hydrolases"/>
    <property type="match status" value="1"/>
</dbReference>
<organism evidence="3 4">
    <name type="scientific">Plebeiibacterium sediminum</name>
    <dbReference type="NCBI Taxonomy" id="2992112"/>
    <lineage>
        <taxon>Bacteria</taxon>
        <taxon>Pseudomonadati</taxon>
        <taxon>Bacteroidota</taxon>
        <taxon>Bacteroidia</taxon>
        <taxon>Marinilabiliales</taxon>
        <taxon>Marinilabiliaceae</taxon>
        <taxon>Plebeiibacterium</taxon>
    </lineage>
</organism>
<gene>
    <name evidence="3" type="ORF">OM075_16025</name>
</gene>
<sequence length="310" mass="34496">MEHIKLMILGSVILLFSVSVYSQEYMPLWSNYNMPNSRGMELPRIEERERITQIDVPGMYCYFTSKEENTGSAVLIFPPGGYRKEAYNIAGIQLAKWFNTFGVNAFVVIYRLPTSPDLTDSAFGPLTDAQRAMKRVRSHAAFWNIDPERIGVMGCSAGGGLVSNLSTIQNDYSCVEDSIDQFPFVPDFQISISGAISMQQDAHEGSRNALLGENPDEKMKSLFSGELNVGVHTPPAFIACASDDPVVNPMNSLRYYQALQAVGISSCLHIFSRGKHSIALRNNPGATNLWSHLCEAWMNEMGYLTRKEVL</sequence>
<dbReference type="EMBL" id="JAPDPJ010000041">
    <property type="protein sequence ID" value="MCW3787984.1"/>
    <property type="molecule type" value="Genomic_DNA"/>
</dbReference>
<keyword evidence="4" id="KW-1185">Reference proteome</keyword>
<dbReference type="GO" id="GO:0016787">
    <property type="term" value="F:hydrolase activity"/>
    <property type="evidence" value="ECO:0007669"/>
    <property type="project" value="UniProtKB-KW"/>
</dbReference>
<dbReference type="RefSeq" id="WP_301191545.1">
    <property type="nucleotide sequence ID" value="NZ_JAPDPJ010000041.1"/>
</dbReference>
<dbReference type="PANTHER" id="PTHR48081:SF6">
    <property type="entry name" value="PEPTIDASE S9 PROLYL OLIGOPEPTIDASE CATALYTIC DOMAIN-CONTAINING PROTEIN"/>
    <property type="match status" value="1"/>
</dbReference>
<keyword evidence="1 3" id="KW-0378">Hydrolase</keyword>
<evidence type="ECO:0000313" key="4">
    <source>
        <dbReference type="Proteomes" id="UP001209229"/>
    </source>
</evidence>
<accession>A0AAE3M6F2</accession>
<name>A0AAE3M6F2_9BACT</name>
<dbReference type="InterPro" id="IPR029058">
    <property type="entry name" value="AB_hydrolase_fold"/>
</dbReference>
<dbReference type="InterPro" id="IPR049492">
    <property type="entry name" value="BD-FAE-like_dom"/>
</dbReference>
<protein>
    <submittedName>
        <fullName evidence="3">Alpha/beta hydrolase</fullName>
    </submittedName>
</protein>
<reference evidence="3" key="1">
    <citation type="submission" date="2022-10" db="EMBL/GenBank/DDBJ databases">
        <authorList>
            <person name="Yu W.X."/>
        </authorList>
    </citation>
    <scope>NUCLEOTIDE SEQUENCE</scope>
    <source>
        <strain evidence="3">AAT</strain>
    </source>
</reference>
<comment type="caution">
    <text evidence="3">The sequence shown here is derived from an EMBL/GenBank/DDBJ whole genome shotgun (WGS) entry which is preliminary data.</text>
</comment>
<dbReference type="Gene3D" id="3.40.50.1820">
    <property type="entry name" value="alpha/beta hydrolase"/>
    <property type="match status" value="1"/>
</dbReference>
<evidence type="ECO:0000256" key="1">
    <source>
        <dbReference type="ARBA" id="ARBA00022801"/>
    </source>
</evidence>
<evidence type="ECO:0000259" key="2">
    <source>
        <dbReference type="Pfam" id="PF20434"/>
    </source>
</evidence>
<dbReference type="PANTHER" id="PTHR48081">
    <property type="entry name" value="AB HYDROLASE SUPERFAMILY PROTEIN C4A8.06C"/>
    <property type="match status" value="1"/>
</dbReference>
<feature type="domain" description="BD-FAE-like" evidence="2">
    <location>
        <begin position="110"/>
        <end position="258"/>
    </location>
</feature>
<proteinExistence type="predicted"/>
<dbReference type="InterPro" id="IPR050300">
    <property type="entry name" value="GDXG_lipolytic_enzyme"/>
</dbReference>
<evidence type="ECO:0000313" key="3">
    <source>
        <dbReference type="EMBL" id="MCW3787984.1"/>
    </source>
</evidence>